<sequence>MQCSPKENVKTEIHEIEGFELLEIFWLRNPCKDSELNVVDENQGQKPGEINSAKEPEAEEQKRFDKTALDWFVIVPEDLSPWKGLKLEYLEPCRNNGFRITKEDIAAKAGCILALGVCILYKSDH</sequence>
<evidence type="ECO:0000313" key="2">
    <source>
        <dbReference type="EMBL" id="GMH11799.1"/>
    </source>
</evidence>
<feature type="region of interest" description="Disordered" evidence="1">
    <location>
        <begin position="38"/>
        <end position="62"/>
    </location>
</feature>
<dbReference type="AlphaFoldDB" id="A0AAD3SJ83"/>
<evidence type="ECO:0000256" key="1">
    <source>
        <dbReference type="SAM" id="MobiDB-lite"/>
    </source>
</evidence>
<accession>A0AAD3SJ83</accession>
<feature type="compositionally biased region" description="Basic and acidic residues" evidence="1">
    <location>
        <begin position="52"/>
        <end position="62"/>
    </location>
</feature>
<proteinExistence type="predicted"/>
<name>A0AAD3SJ83_NEPGR</name>
<keyword evidence="3" id="KW-1185">Reference proteome</keyword>
<reference evidence="2" key="1">
    <citation type="submission" date="2023-05" db="EMBL/GenBank/DDBJ databases">
        <title>Nepenthes gracilis genome sequencing.</title>
        <authorList>
            <person name="Fukushima K."/>
        </authorList>
    </citation>
    <scope>NUCLEOTIDE SEQUENCE</scope>
    <source>
        <strain evidence="2">SING2019-196</strain>
    </source>
</reference>
<organism evidence="2 3">
    <name type="scientific">Nepenthes gracilis</name>
    <name type="common">Slender pitcher plant</name>
    <dbReference type="NCBI Taxonomy" id="150966"/>
    <lineage>
        <taxon>Eukaryota</taxon>
        <taxon>Viridiplantae</taxon>
        <taxon>Streptophyta</taxon>
        <taxon>Embryophyta</taxon>
        <taxon>Tracheophyta</taxon>
        <taxon>Spermatophyta</taxon>
        <taxon>Magnoliopsida</taxon>
        <taxon>eudicotyledons</taxon>
        <taxon>Gunneridae</taxon>
        <taxon>Pentapetalae</taxon>
        <taxon>Caryophyllales</taxon>
        <taxon>Nepenthaceae</taxon>
        <taxon>Nepenthes</taxon>
    </lineage>
</organism>
<comment type="caution">
    <text evidence="2">The sequence shown here is derived from an EMBL/GenBank/DDBJ whole genome shotgun (WGS) entry which is preliminary data.</text>
</comment>
<protein>
    <submittedName>
        <fullName evidence="2">Uncharacterized protein</fullName>
    </submittedName>
</protein>
<dbReference type="EMBL" id="BSYO01000011">
    <property type="protein sequence ID" value="GMH11799.1"/>
    <property type="molecule type" value="Genomic_DNA"/>
</dbReference>
<dbReference type="Proteomes" id="UP001279734">
    <property type="component" value="Unassembled WGS sequence"/>
</dbReference>
<gene>
    <name evidence="2" type="ORF">Nepgr_013640</name>
</gene>
<evidence type="ECO:0000313" key="3">
    <source>
        <dbReference type="Proteomes" id="UP001279734"/>
    </source>
</evidence>